<keyword evidence="2" id="KW-0812">Transmembrane</keyword>
<keyword evidence="4" id="KW-1185">Reference proteome</keyword>
<reference evidence="3 4" key="1">
    <citation type="journal article" date="2016" name="Mol. Biol. Evol.">
        <title>Comparative Genomics of Early-Diverging Mushroom-Forming Fungi Provides Insights into the Origins of Lignocellulose Decay Capabilities.</title>
        <authorList>
            <person name="Nagy L.G."/>
            <person name="Riley R."/>
            <person name="Tritt A."/>
            <person name="Adam C."/>
            <person name="Daum C."/>
            <person name="Floudas D."/>
            <person name="Sun H."/>
            <person name="Yadav J.S."/>
            <person name="Pangilinan J."/>
            <person name="Larsson K.H."/>
            <person name="Matsuura K."/>
            <person name="Barry K."/>
            <person name="Labutti K."/>
            <person name="Kuo R."/>
            <person name="Ohm R.A."/>
            <person name="Bhattacharya S.S."/>
            <person name="Shirouzu T."/>
            <person name="Yoshinaga Y."/>
            <person name="Martin F.M."/>
            <person name="Grigoriev I.V."/>
            <person name="Hibbett D.S."/>
        </authorList>
    </citation>
    <scope>NUCLEOTIDE SEQUENCE [LARGE SCALE GENOMIC DNA]</scope>
    <source>
        <strain evidence="3 4">HHB12733</strain>
    </source>
</reference>
<organism evidence="3 4">
    <name type="scientific">Calocera cornea HHB12733</name>
    <dbReference type="NCBI Taxonomy" id="1353952"/>
    <lineage>
        <taxon>Eukaryota</taxon>
        <taxon>Fungi</taxon>
        <taxon>Dikarya</taxon>
        <taxon>Basidiomycota</taxon>
        <taxon>Agaricomycotina</taxon>
        <taxon>Dacrymycetes</taxon>
        <taxon>Dacrymycetales</taxon>
        <taxon>Dacrymycetaceae</taxon>
        <taxon>Calocera</taxon>
    </lineage>
</organism>
<name>A0A165CV44_9BASI</name>
<evidence type="ECO:0000256" key="1">
    <source>
        <dbReference type="SAM" id="MobiDB-lite"/>
    </source>
</evidence>
<gene>
    <name evidence="3" type="ORF">CALCODRAFT_521358</name>
</gene>
<dbReference type="OrthoDB" id="2576334at2759"/>
<evidence type="ECO:0000313" key="3">
    <source>
        <dbReference type="EMBL" id="KZT51448.1"/>
    </source>
</evidence>
<dbReference type="AlphaFoldDB" id="A0A165CV44"/>
<protein>
    <recommendedName>
        <fullName evidence="5">Transmembrane protein</fullName>
    </recommendedName>
</protein>
<keyword evidence="2" id="KW-0472">Membrane</keyword>
<dbReference type="InParanoid" id="A0A165CV44"/>
<feature type="compositionally biased region" description="Low complexity" evidence="1">
    <location>
        <begin position="305"/>
        <end position="315"/>
    </location>
</feature>
<evidence type="ECO:0008006" key="5">
    <source>
        <dbReference type="Google" id="ProtNLM"/>
    </source>
</evidence>
<evidence type="ECO:0000313" key="4">
    <source>
        <dbReference type="Proteomes" id="UP000076842"/>
    </source>
</evidence>
<keyword evidence="2" id="KW-1133">Transmembrane helix</keyword>
<proteinExistence type="predicted"/>
<evidence type="ECO:0000256" key="2">
    <source>
        <dbReference type="SAM" id="Phobius"/>
    </source>
</evidence>
<feature type="transmembrane region" description="Helical" evidence="2">
    <location>
        <begin position="339"/>
        <end position="361"/>
    </location>
</feature>
<sequence length="434" mass="46165">MSLSIQPFNVTLGEQSPLFVYTPSRDSRPDQGWNDTNGDASTVQNVYGASSPYRITQLDGAGFALGFQGIALYLCLTLQDAAAFTLMVDNVNVASTASSTDPACHSFASAGLLVVADGLDYGPHTAIFSVHIQSEGDSVLFYGGVVTVSAGPSGTSTTTRTIDDLDPAWTYLPFQDWNHGGWNTDIDQTHSWTRIYSPSETASYTFNGTAIVQLIGGPTVNTYGYSILFNNTLTEYNSTNPFLAIQQTLFLADGLDPSHTYTLTAIAFNQNQPNGPPGVTEMCFPNLDALILIQPSSSTGQPTASNGQQSSSNGQLPYANGQWPYANVPASTPALSGGAIAGIVVGALVLLGVLVAFLMLWRKRRNRVNEGQALSEYLDSGSTPPSPDPFPFPISQPPQYPTTPEAEDGVPSSTEGDFRDSSSPESPPAYRKTP</sequence>
<feature type="region of interest" description="Disordered" evidence="1">
    <location>
        <begin position="298"/>
        <end position="318"/>
    </location>
</feature>
<feature type="compositionally biased region" description="Pro residues" evidence="1">
    <location>
        <begin position="384"/>
        <end position="401"/>
    </location>
</feature>
<accession>A0A165CV44</accession>
<dbReference type="STRING" id="1353952.A0A165CV44"/>
<feature type="region of interest" description="Disordered" evidence="1">
    <location>
        <begin position="376"/>
        <end position="434"/>
    </location>
</feature>
<dbReference type="EMBL" id="KV424107">
    <property type="protein sequence ID" value="KZT51448.1"/>
    <property type="molecule type" value="Genomic_DNA"/>
</dbReference>
<dbReference type="Proteomes" id="UP000076842">
    <property type="component" value="Unassembled WGS sequence"/>
</dbReference>
<dbReference type="CDD" id="cd12087">
    <property type="entry name" value="TM_EGFR-like"/>
    <property type="match status" value="1"/>
</dbReference>